<dbReference type="OrthoDB" id="276546at2759"/>
<dbReference type="PANTHER" id="PTHR22893">
    <property type="entry name" value="NADH OXIDOREDUCTASE-RELATED"/>
    <property type="match status" value="1"/>
</dbReference>
<dbReference type="Pfam" id="PF00724">
    <property type="entry name" value="Oxidored_FMN"/>
    <property type="match status" value="1"/>
</dbReference>
<name>A0A8H6Z016_9AGAR</name>
<evidence type="ECO:0000259" key="1">
    <source>
        <dbReference type="Pfam" id="PF00724"/>
    </source>
</evidence>
<evidence type="ECO:0000313" key="2">
    <source>
        <dbReference type="EMBL" id="KAF7367891.1"/>
    </source>
</evidence>
<proteinExistence type="predicted"/>
<gene>
    <name evidence="2" type="ORF">MSAN_00853900</name>
</gene>
<sequence>MIQPLPFRIGNVHLRHRVVLAPLTRFKADDAHVPFLPLVADYYSQRASKPGTLLITEATFIAARAGGYAHIPGIWSLDQIEAWKTITAAVHAKGSFIFLQLWTMGRIGRADQLISEDPTFPYVSASDVPLQGRPGPPPRPLTVPEIKEYVALYVQAAKNAIEAGFDGVEIHSANGYLLDQFLQDVSNKRADEYGGSIENRARFTLEVVDAIASAVGPQRTAIRFSPWSRYQGSFILAVRHSDLAYLHLVEPRIAGSATAEDPVRPHESNEPLRALWAPRPLIRAGGFTREGALAAAESGDLVAFGRYYVSNPDLPTRVEKNIPLNAYDRSTFYLVGENGPRGYTDHPFAEVEAAGATVAHL</sequence>
<keyword evidence="3" id="KW-1185">Reference proteome</keyword>
<dbReference type="Proteomes" id="UP000623467">
    <property type="component" value="Unassembled WGS sequence"/>
</dbReference>
<evidence type="ECO:0000313" key="3">
    <source>
        <dbReference type="Proteomes" id="UP000623467"/>
    </source>
</evidence>
<dbReference type="GO" id="GO:0010181">
    <property type="term" value="F:FMN binding"/>
    <property type="evidence" value="ECO:0007669"/>
    <property type="project" value="InterPro"/>
</dbReference>
<dbReference type="GO" id="GO:0003959">
    <property type="term" value="F:NADPH dehydrogenase activity"/>
    <property type="evidence" value="ECO:0007669"/>
    <property type="project" value="TreeGrafter"/>
</dbReference>
<reference evidence="2" key="1">
    <citation type="submission" date="2020-05" db="EMBL/GenBank/DDBJ databases">
        <title>Mycena genomes resolve the evolution of fungal bioluminescence.</title>
        <authorList>
            <person name="Tsai I.J."/>
        </authorList>
    </citation>
    <scope>NUCLEOTIDE SEQUENCE</scope>
    <source>
        <strain evidence="2">160909Yilan</strain>
    </source>
</reference>
<dbReference type="Gene3D" id="3.20.20.70">
    <property type="entry name" value="Aldolase class I"/>
    <property type="match status" value="1"/>
</dbReference>
<accession>A0A8H6Z016</accession>
<dbReference type="InterPro" id="IPR013785">
    <property type="entry name" value="Aldolase_TIM"/>
</dbReference>
<comment type="caution">
    <text evidence="2">The sequence shown here is derived from an EMBL/GenBank/DDBJ whole genome shotgun (WGS) entry which is preliminary data.</text>
</comment>
<organism evidence="2 3">
    <name type="scientific">Mycena sanguinolenta</name>
    <dbReference type="NCBI Taxonomy" id="230812"/>
    <lineage>
        <taxon>Eukaryota</taxon>
        <taxon>Fungi</taxon>
        <taxon>Dikarya</taxon>
        <taxon>Basidiomycota</taxon>
        <taxon>Agaricomycotina</taxon>
        <taxon>Agaricomycetes</taxon>
        <taxon>Agaricomycetidae</taxon>
        <taxon>Agaricales</taxon>
        <taxon>Marasmiineae</taxon>
        <taxon>Mycenaceae</taxon>
        <taxon>Mycena</taxon>
    </lineage>
</organism>
<dbReference type="SUPFAM" id="SSF51395">
    <property type="entry name" value="FMN-linked oxidoreductases"/>
    <property type="match status" value="1"/>
</dbReference>
<dbReference type="CDD" id="cd02933">
    <property type="entry name" value="OYE_like_FMN"/>
    <property type="match status" value="1"/>
</dbReference>
<feature type="domain" description="NADH:flavin oxidoreductase/NADH oxidase N-terminal" evidence="1">
    <location>
        <begin position="6"/>
        <end position="325"/>
    </location>
</feature>
<dbReference type="InterPro" id="IPR001155">
    <property type="entry name" value="OxRdtase_FMN_N"/>
</dbReference>
<dbReference type="PANTHER" id="PTHR22893:SF91">
    <property type="entry name" value="NADPH DEHYDROGENASE 2-RELATED"/>
    <property type="match status" value="1"/>
</dbReference>
<protein>
    <submittedName>
        <fullName evidence="2">Putative inactive dehydrogenase EasA</fullName>
    </submittedName>
</protein>
<dbReference type="AlphaFoldDB" id="A0A8H6Z016"/>
<dbReference type="InterPro" id="IPR045247">
    <property type="entry name" value="Oye-like"/>
</dbReference>
<dbReference type="EMBL" id="JACAZH010000005">
    <property type="protein sequence ID" value="KAF7367891.1"/>
    <property type="molecule type" value="Genomic_DNA"/>
</dbReference>